<dbReference type="Gene3D" id="4.10.240.10">
    <property type="entry name" value="Zn(2)-C6 fungal-type DNA-binding domain"/>
    <property type="match status" value="1"/>
</dbReference>
<feature type="domain" description="Zn(2)-C6 fungal-type" evidence="2">
    <location>
        <begin position="66"/>
        <end position="114"/>
    </location>
</feature>
<dbReference type="GO" id="GO:0008270">
    <property type="term" value="F:zinc ion binding"/>
    <property type="evidence" value="ECO:0007669"/>
    <property type="project" value="InterPro"/>
</dbReference>
<accession>A0A8H8DBZ3</accession>
<feature type="compositionally biased region" description="Basic residues" evidence="1">
    <location>
        <begin position="398"/>
        <end position="421"/>
    </location>
</feature>
<evidence type="ECO:0000256" key="1">
    <source>
        <dbReference type="SAM" id="MobiDB-lite"/>
    </source>
</evidence>
<organism evidence="3 4">
    <name type="scientific">Candida metapsilosis</name>
    <dbReference type="NCBI Taxonomy" id="273372"/>
    <lineage>
        <taxon>Eukaryota</taxon>
        <taxon>Fungi</taxon>
        <taxon>Dikarya</taxon>
        <taxon>Ascomycota</taxon>
        <taxon>Saccharomycotina</taxon>
        <taxon>Pichiomycetes</taxon>
        <taxon>Debaryomycetaceae</taxon>
        <taxon>Candida/Lodderomyces clade</taxon>
        <taxon>Candida</taxon>
    </lineage>
</organism>
<dbReference type="Proteomes" id="UP000669133">
    <property type="component" value="Unassembled WGS sequence"/>
</dbReference>
<dbReference type="EMBL" id="JAEOAQ010000003">
    <property type="protein sequence ID" value="KAG5419360.1"/>
    <property type="molecule type" value="Genomic_DNA"/>
</dbReference>
<feature type="compositionally biased region" description="Low complexity" evidence="1">
    <location>
        <begin position="280"/>
        <end position="290"/>
    </location>
</feature>
<feature type="region of interest" description="Disordered" evidence="1">
    <location>
        <begin position="243"/>
        <end position="520"/>
    </location>
</feature>
<dbReference type="OrthoDB" id="10067394at2759"/>
<comment type="caution">
    <text evidence="3">The sequence shown here is derived from an EMBL/GenBank/DDBJ whole genome shotgun (WGS) entry which is preliminary data.</text>
</comment>
<dbReference type="SUPFAM" id="SSF57701">
    <property type="entry name" value="Zn2/Cys6 DNA-binding domain"/>
    <property type="match status" value="1"/>
</dbReference>
<feature type="compositionally biased region" description="Low complexity" evidence="1">
    <location>
        <begin position="465"/>
        <end position="474"/>
    </location>
</feature>
<feature type="compositionally biased region" description="Polar residues" evidence="1">
    <location>
        <begin position="41"/>
        <end position="57"/>
    </location>
</feature>
<feature type="compositionally biased region" description="Basic and acidic residues" evidence="1">
    <location>
        <begin position="490"/>
        <end position="509"/>
    </location>
</feature>
<proteinExistence type="predicted"/>
<feature type="compositionally biased region" description="Polar residues" evidence="1">
    <location>
        <begin position="510"/>
        <end position="519"/>
    </location>
</feature>
<reference evidence="3 4" key="1">
    <citation type="submission" date="2020-12" db="EMBL/GenBank/DDBJ databases">
        <title>Effect of drift, selection, and recombination on the evolution of hybrid genomes in Candida yeast pathogens.</title>
        <authorList>
            <person name="Mixao V."/>
            <person name="Ksiezopolska E."/>
            <person name="Saus E."/>
            <person name="Boekhout T."/>
            <person name="Gacser A."/>
            <person name="Gabaldon T."/>
        </authorList>
    </citation>
    <scope>NUCLEOTIDE SEQUENCE [LARGE SCALE GENOMIC DNA]</scope>
    <source>
        <strain evidence="3 4">BP57</strain>
    </source>
</reference>
<dbReference type="AlphaFoldDB" id="A0A8H8DBZ3"/>
<feature type="compositionally biased region" description="Polar residues" evidence="1">
    <location>
        <begin position="214"/>
        <end position="223"/>
    </location>
</feature>
<feature type="region of interest" description="Disordered" evidence="1">
    <location>
        <begin position="119"/>
        <end position="162"/>
    </location>
</feature>
<feature type="compositionally biased region" description="Low complexity" evidence="1">
    <location>
        <begin position="153"/>
        <end position="162"/>
    </location>
</feature>
<dbReference type="GeneID" id="93651756"/>
<dbReference type="GO" id="GO:0000981">
    <property type="term" value="F:DNA-binding transcription factor activity, RNA polymerase II-specific"/>
    <property type="evidence" value="ECO:0007669"/>
    <property type="project" value="InterPro"/>
</dbReference>
<dbReference type="InterPro" id="IPR001138">
    <property type="entry name" value="Zn2Cys6_DnaBD"/>
</dbReference>
<name>A0A8H8DBZ3_9ASCO</name>
<dbReference type="CDD" id="cd00067">
    <property type="entry name" value="GAL4"/>
    <property type="match status" value="1"/>
</dbReference>
<feature type="compositionally biased region" description="Pro residues" evidence="1">
    <location>
        <begin position="338"/>
        <end position="379"/>
    </location>
</feature>
<feature type="compositionally biased region" description="Low complexity" evidence="1">
    <location>
        <begin position="21"/>
        <end position="40"/>
    </location>
</feature>
<feature type="compositionally biased region" description="Pro residues" evidence="1">
    <location>
        <begin position="386"/>
        <end position="397"/>
    </location>
</feature>
<dbReference type="PROSITE" id="PS50048">
    <property type="entry name" value="ZN2_CY6_FUNGAL_2"/>
    <property type="match status" value="1"/>
</dbReference>
<evidence type="ECO:0000313" key="4">
    <source>
        <dbReference type="Proteomes" id="UP000669133"/>
    </source>
</evidence>
<feature type="compositionally biased region" description="Basic and acidic residues" evidence="1">
    <location>
        <begin position="264"/>
        <end position="274"/>
    </location>
</feature>
<dbReference type="PANTHER" id="PTHR47431">
    <property type="entry name" value="ZN(II)2CYS6 TRANSCRIPTION FACTOR (EUROFUNG)-RELATED"/>
    <property type="match status" value="1"/>
</dbReference>
<dbReference type="PANTHER" id="PTHR47431:SF1">
    <property type="entry name" value="ZN(II)2CYS6 TRANSCRIPTION FACTOR (EUROFUNG)"/>
    <property type="match status" value="1"/>
</dbReference>
<evidence type="ECO:0000313" key="3">
    <source>
        <dbReference type="EMBL" id="KAG5419360.1"/>
    </source>
</evidence>
<dbReference type="RefSeq" id="XP_067548476.1">
    <property type="nucleotide sequence ID" value="XM_067692059.1"/>
</dbReference>
<gene>
    <name evidence="3" type="ORF">I9W82_003127</name>
</gene>
<feature type="region of interest" description="Disordered" evidence="1">
    <location>
        <begin position="1"/>
        <end position="63"/>
    </location>
</feature>
<protein>
    <recommendedName>
        <fullName evidence="2">Zn(2)-C6 fungal-type domain-containing protein</fullName>
    </recommendedName>
</protein>
<sequence>MSTTLQLNSNGPPPPPPPPNMNSSRISSSSSPQPSSAPISTLASETSNNNTRASQQRPSRRVARRACLSCREKKIKCDGEPVCAISSADGINKVVPEKTRICSNCKFLGIECVFVQSNRGGRRKRKDGNTEGGSQTDGSIDSAAQAKKIRTDSSSNTATFTNTNNSGISANDYQSIQNSTARVSSFILGSKGTPSIPIPASIQSTPLSKMAPPISSTGRSQNVEHIINKTPYPEFDEMVRSDTTRSNSYDFPRFPFASRPGGGRRYEDIDRPDGTETESSFRSSSMPSKRGPGRRGEGSEPPSPRDYGRGPPHRGGPHPPPPPPPPHHHHRMEDYYSLPPPPPPPPPFGFHHGPPPPFPPPFGHHHGPPPPPPPPPPGHFPHFHPHFPPPPPPPPPPHFHHHYRMHKHHPHHHHHRRHRFYDHRYDGCDSEEESYSNKSRDRRKAERDSFSESSSRVRSRRRDSVSSSCTTSSSESDREGTISSLTAKLHCAEEKPPSSVDDYKPETKKQVNSIVSTPRSGVKQPFADSDLADYDLPNWQTLDKVLTFYYIYNQPNHQIFPGRAILLKNLSLKMDSSVLHAIIATICITATRQDPSLQISNDEDYWINNVYKYWDNLNGIGIMICYKLIPKCTSFRYDMSKINQVNAKILDTIHENNYVEIYSQKRFEFQQAEVKRSKVPQSNPMFGTSRQIYEREVVLRLIWSFYIHHIILLRFNQGRPYYKLSMIVDDFKFDYERDHYSNNILLPLNDYDFMTLKLVNNRTNWKQLHEKSYIPSDSASLILASKIFEYLVSKLSNDELSFENLISCNEFNVDFTNKIKDQHISIKDDKKLIVVNVSYWFANMILRVSEVLQYNHFIYDVMVFKMYKHEFRCNVEDDQSNSKETSFTPIVCDEILDCSNLQNQLLELKSYQWKSLIEVMKSMHGFISLIEFAPSSDYEDYKIVLGPSLINNDEPIDKTNTINNVINKSTDWYDSPELQTTVKQSWNKLPPYSLSFSAGFLSVTCSLAVLTKYIKLSTNPDSKCLVVEFLQTGETREFSDINTSDDIDGFDNVAEQFTTSLVLKQVSTLCEFVKFKLSYSNANVMQSTIQKMNKITQHLESILSS</sequence>
<feature type="region of interest" description="Disordered" evidence="1">
    <location>
        <begin position="197"/>
        <end position="229"/>
    </location>
</feature>
<dbReference type="InterPro" id="IPR036864">
    <property type="entry name" value="Zn2-C6_fun-type_DNA-bd_sf"/>
</dbReference>
<dbReference type="SMART" id="SM00066">
    <property type="entry name" value="GAL4"/>
    <property type="match status" value="1"/>
</dbReference>
<keyword evidence="4" id="KW-1185">Reference proteome</keyword>
<feature type="compositionally biased region" description="Pro residues" evidence="1">
    <location>
        <begin position="11"/>
        <end position="20"/>
    </location>
</feature>
<evidence type="ECO:0000259" key="2">
    <source>
        <dbReference type="PROSITE" id="PS50048"/>
    </source>
</evidence>